<feature type="domain" description="TadE-like" evidence="2">
    <location>
        <begin position="8"/>
        <end position="50"/>
    </location>
</feature>
<dbReference type="InterPro" id="IPR012495">
    <property type="entry name" value="TadE-like_dom"/>
</dbReference>
<dbReference type="Proteomes" id="UP001209083">
    <property type="component" value="Chromosome"/>
</dbReference>
<keyword evidence="1" id="KW-0472">Membrane</keyword>
<evidence type="ECO:0000313" key="3">
    <source>
        <dbReference type="EMBL" id="WGW10833.1"/>
    </source>
</evidence>
<evidence type="ECO:0000259" key="2">
    <source>
        <dbReference type="Pfam" id="PF07811"/>
    </source>
</evidence>
<keyword evidence="1" id="KW-0812">Transmembrane</keyword>
<keyword evidence="1" id="KW-1133">Transmembrane helix</keyword>
<evidence type="ECO:0000313" key="4">
    <source>
        <dbReference type="Proteomes" id="UP001209083"/>
    </source>
</evidence>
<gene>
    <name evidence="3" type="ORF">LWF01_11990</name>
</gene>
<sequence>MARRADTGSAVADFALISGLLVLVFLGVIQLALILHVRNTVIDCAAEGARFAALGDQSATDGATRTKELISSSLSPKYARDVRAREITVDGVRLIEVSVSAPFPAVGLLGPGGALQLSGHSIAELP</sequence>
<dbReference type="RefSeq" id="WP_349637616.1">
    <property type="nucleotide sequence ID" value="NZ_CP090958.1"/>
</dbReference>
<protein>
    <submittedName>
        <fullName evidence="3">Pilus assembly protein</fullName>
    </submittedName>
</protein>
<name>A0ABY8QPK4_9MICO</name>
<proteinExistence type="predicted"/>
<dbReference type="Pfam" id="PF07811">
    <property type="entry name" value="TadE"/>
    <property type="match status" value="1"/>
</dbReference>
<reference evidence="3 4" key="1">
    <citation type="submission" date="2023-05" db="EMBL/GenBank/DDBJ databases">
        <title>Lithophilousrod everest ZFBP1038 complete genpme.</title>
        <authorList>
            <person name="Tian M."/>
        </authorList>
    </citation>
    <scope>NUCLEOTIDE SEQUENCE [LARGE SCALE GENOMIC DNA]</scope>
    <source>
        <strain evidence="3 4">ZFBP1038</strain>
    </source>
</reference>
<organism evidence="3 4">
    <name type="scientific">Saxibacter everestensis</name>
    <dbReference type="NCBI Taxonomy" id="2909229"/>
    <lineage>
        <taxon>Bacteria</taxon>
        <taxon>Bacillati</taxon>
        <taxon>Actinomycetota</taxon>
        <taxon>Actinomycetes</taxon>
        <taxon>Micrococcales</taxon>
        <taxon>Brevibacteriaceae</taxon>
        <taxon>Saxibacter</taxon>
    </lineage>
</organism>
<dbReference type="EMBL" id="CP090958">
    <property type="protein sequence ID" value="WGW10833.1"/>
    <property type="molecule type" value="Genomic_DNA"/>
</dbReference>
<feature type="transmembrane region" description="Helical" evidence="1">
    <location>
        <begin position="12"/>
        <end position="35"/>
    </location>
</feature>
<evidence type="ECO:0000256" key="1">
    <source>
        <dbReference type="SAM" id="Phobius"/>
    </source>
</evidence>
<keyword evidence="4" id="KW-1185">Reference proteome</keyword>
<accession>A0ABY8QPK4</accession>